<protein>
    <submittedName>
        <fullName evidence="1">Uncharacterized protein</fullName>
    </submittedName>
</protein>
<evidence type="ECO:0000313" key="2">
    <source>
        <dbReference type="Proteomes" id="UP000245383"/>
    </source>
</evidence>
<reference evidence="1 2" key="1">
    <citation type="journal article" date="2018" name="MBio">
        <title>Comparative Genomics Reveals the Core Gene Toolbox for the Fungus-Insect Symbiosis.</title>
        <authorList>
            <person name="Wang Y."/>
            <person name="Stata M."/>
            <person name="Wang W."/>
            <person name="Stajich J.E."/>
            <person name="White M.M."/>
            <person name="Moncalvo J.M."/>
        </authorList>
    </citation>
    <scope>NUCLEOTIDE SEQUENCE [LARGE SCALE GENOMIC DNA]</scope>
    <source>
        <strain evidence="1 2">SWE-8-4</strain>
    </source>
</reference>
<accession>A0A2T9YNH9</accession>
<evidence type="ECO:0000313" key="1">
    <source>
        <dbReference type="EMBL" id="PVU93913.1"/>
    </source>
</evidence>
<keyword evidence="2" id="KW-1185">Reference proteome</keyword>
<proteinExistence type="predicted"/>
<dbReference type="EMBL" id="MBFR01000108">
    <property type="protein sequence ID" value="PVU93913.1"/>
    <property type="molecule type" value="Genomic_DNA"/>
</dbReference>
<name>A0A2T9YNH9_9FUNG</name>
<dbReference type="AlphaFoldDB" id="A0A2T9YNH9"/>
<gene>
    <name evidence="1" type="ORF">BB561_002946</name>
</gene>
<comment type="caution">
    <text evidence="1">The sequence shown here is derived from an EMBL/GenBank/DDBJ whole genome shotgun (WGS) entry which is preliminary data.</text>
</comment>
<organism evidence="1 2">
    <name type="scientific">Smittium simulii</name>
    <dbReference type="NCBI Taxonomy" id="133385"/>
    <lineage>
        <taxon>Eukaryota</taxon>
        <taxon>Fungi</taxon>
        <taxon>Fungi incertae sedis</taxon>
        <taxon>Zoopagomycota</taxon>
        <taxon>Kickxellomycotina</taxon>
        <taxon>Harpellomycetes</taxon>
        <taxon>Harpellales</taxon>
        <taxon>Legeriomycetaceae</taxon>
        <taxon>Smittium</taxon>
    </lineage>
</organism>
<dbReference type="Proteomes" id="UP000245383">
    <property type="component" value="Unassembled WGS sequence"/>
</dbReference>
<sequence length="110" mass="13040">MLENIEISKKKIIIVENSINFNKNGIKSFDKAEELFNLYDENHLEGKFRELKDSLNSKTSNKNLIEKKENDIPLTDFELNELTEYIFEDPTLKNKKYDKEIYIQTHIAEP</sequence>